<gene>
    <name evidence="2" type="ORF">HMPREF9440_01540</name>
</gene>
<feature type="compositionally biased region" description="Basic residues" evidence="1">
    <location>
        <begin position="22"/>
        <end position="32"/>
    </location>
</feature>
<dbReference type="EMBL" id="AFBQ01000227">
    <property type="protein sequence ID" value="EHY31088.1"/>
    <property type="molecule type" value="Genomic_DNA"/>
</dbReference>
<reference evidence="2 3" key="1">
    <citation type="submission" date="2011-11" db="EMBL/GenBank/DDBJ databases">
        <authorList>
            <person name="Weinstock G."/>
            <person name="Sodergren E."/>
            <person name="Clifton S."/>
            <person name="Fulton L."/>
            <person name="Fulton B."/>
            <person name="Courtney L."/>
            <person name="Fronick C."/>
            <person name="Harrison M."/>
            <person name="Strong C."/>
            <person name="Farmer C."/>
            <person name="Delahaunty K."/>
            <person name="Markovic C."/>
            <person name="Hall O."/>
            <person name="Minx P."/>
            <person name="Tomlinson C."/>
            <person name="Mitreva M."/>
            <person name="Hou S."/>
            <person name="Chen J."/>
            <person name="Wollam A."/>
            <person name="Pepin K.H."/>
            <person name="Johnson M."/>
            <person name="Bhonagiri V."/>
            <person name="Zhang X."/>
            <person name="Suruliraj S."/>
            <person name="Warren W."/>
            <person name="Chinwalla A."/>
            <person name="Mardis E.R."/>
            <person name="Wilson R.K."/>
        </authorList>
    </citation>
    <scope>NUCLEOTIDE SEQUENCE [LARGE SCALE GENOMIC DNA]</scope>
    <source>
        <strain evidence="2 3">YIT 11816</strain>
    </source>
</reference>
<accession>H3KFM1</accession>
<name>H3KFM1_9BURK</name>
<dbReference type="AlphaFoldDB" id="H3KFM1"/>
<evidence type="ECO:0000256" key="1">
    <source>
        <dbReference type="SAM" id="MobiDB-lite"/>
    </source>
</evidence>
<evidence type="ECO:0000313" key="2">
    <source>
        <dbReference type="EMBL" id="EHY31088.1"/>
    </source>
</evidence>
<feature type="region of interest" description="Disordered" evidence="1">
    <location>
        <begin position="1"/>
        <end position="45"/>
    </location>
</feature>
<keyword evidence="3" id="KW-1185">Reference proteome</keyword>
<proteinExistence type="predicted"/>
<comment type="caution">
    <text evidence="2">The sequence shown here is derived from an EMBL/GenBank/DDBJ whole genome shotgun (WGS) entry which is preliminary data.</text>
</comment>
<sequence length="45" mass="4887">MKVGSVAPKANGSPPAPFGARPGRHRRRRSPRRAPAQGFDTVFPF</sequence>
<evidence type="ECO:0000313" key="3">
    <source>
        <dbReference type="Proteomes" id="UP000004956"/>
    </source>
</evidence>
<dbReference type="HOGENOM" id="CLU_3206132_0_0_4"/>
<protein>
    <submittedName>
        <fullName evidence="2">Uncharacterized protein</fullName>
    </submittedName>
</protein>
<dbReference type="Proteomes" id="UP000004956">
    <property type="component" value="Unassembled WGS sequence"/>
</dbReference>
<organism evidence="2 3">
    <name type="scientific">Sutterella parvirubra YIT 11816</name>
    <dbReference type="NCBI Taxonomy" id="762967"/>
    <lineage>
        <taxon>Bacteria</taxon>
        <taxon>Pseudomonadati</taxon>
        <taxon>Pseudomonadota</taxon>
        <taxon>Betaproteobacteria</taxon>
        <taxon>Burkholderiales</taxon>
        <taxon>Sutterellaceae</taxon>
        <taxon>Sutterella</taxon>
    </lineage>
</organism>